<evidence type="ECO:0000313" key="12">
    <source>
        <dbReference type="Proteomes" id="UP000410492"/>
    </source>
</evidence>
<evidence type="ECO:0000256" key="6">
    <source>
        <dbReference type="ARBA" id="ARBA00023125"/>
    </source>
</evidence>
<organism evidence="11 12">
    <name type="scientific">Callosobruchus maculatus</name>
    <name type="common">Southern cowpea weevil</name>
    <name type="synonym">Pulse bruchid</name>
    <dbReference type="NCBI Taxonomy" id="64391"/>
    <lineage>
        <taxon>Eukaryota</taxon>
        <taxon>Metazoa</taxon>
        <taxon>Ecdysozoa</taxon>
        <taxon>Arthropoda</taxon>
        <taxon>Hexapoda</taxon>
        <taxon>Insecta</taxon>
        <taxon>Pterygota</taxon>
        <taxon>Neoptera</taxon>
        <taxon>Endopterygota</taxon>
        <taxon>Coleoptera</taxon>
        <taxon>Polyphaga</taxon>
        <taxon>Cucujiformia</taxon>
        <taxon>Chrysomeloidea</taxon>
        <taxon>Chrysomelidae</taxon>
        <taxon>Bruchinae</taxon>
        <taxon>Bruchini</taxon>
        <taxon>Callosobruchus</taxon>
    </lineage>
</organism>
<feature type="domain" description="C2H2-type" evidence="10">
    <location>
        <begin position="279"/>
        <end position="301"/>
    </location>
</feature>
<comment type="subcellular location">
    <subcellularLocation>
        <location evidence="1">Nucleus</location>
    </subcellularLocation>
</comment>
<dbReference type="PROSITE" id="PS50157">
    <property type="entry name" value="ZINC_FINGER_C2H2_2"/>
    <property type="match status" value="6"/>
</dbReference>
<dbReference type="EMBL" id="CAACVG010001092">
    <property type="protein sequence ID" value="VEN34916.1"/>
    <property type="molecule type" value="Genomic_DNA"/>
</dbReference>
<keyword evidence="3" id="KW-0677">Repeat</keyword>
<evidence type="ECO:0000256" key="4">
    <source>
        <dbReference type="ARBA" id="ARBA00022771"/>
    </source>
</evidence>
<dbReference type="GO" id="GO:0003700">
    <property type="term" value="F:DNA-binding transcription factor activity"/>
    <property type="evidence" value="ECO:0007669"/>
    <property type="project" value="TreeGrafter"/>
</dbReference>
<dbReference type="InterPro" id="IPR012934">
    <property type="entry name" value="Znf_AD"/>
</dbReference>
<feature type="domain" description="C2H2-type" evidence="10">
    <location>
        <begin position="389"/>
        <end position="417"/>
    </location>
</feature>
<dbReference type="InterPro" id="IPR013087">
    <property type="entry name" value="Znf_C2H2_type"/>
</dbReference>
<evidence type="ECO:0000256" key="2">
    <source>
        <dbReference type="ARBA" id="ARBA00022723"/>
    </source>
</evidence>
<dbReference type="Proteomes" id="UP000410492">
    <property type="component" value="Unassembled WGS sequence"/>
</dbReference>
<keyword evidence="2" id="KW-0479">Metal-binding</keyword>
<evidence type="ECO:0000259" key="10">
    <source>
        <dbReference type="PROSITE" id="PS50157"/>
    </source>
</evidence>
<reference evidence="11 12" key="1">
    <citation type="submission" date="2019-01" db="EMBL/GenBank/DDBJ databases">
        <authorList>
            <person name="Sayadi A."/>
        </authorList>
    </citation>
    <scope>NUCLEOTIDE SEQUENCE [LARGE SCALE GENOMIC DNA]</scope>
</reference>
<evidence type="ECO:0000256" key="1">
    <source>
        <dbReference type="ARBA" id="ARBA00004123"/>
    </source>
</evidence>
<dbReference type="GO" id="GO:0005634">
    <property type="term" value="C:nucleus"/>
    <property type="evidence" value="ECO:0007669"/>
    <property type="project" value="UniProtKB-SubCell"/>
</dbReference>
<dbReference type="Gene3D" id="3.30.160.60">
    <property type="entry name" value="Classic Zinc Finger"/>
    <property type="match status" value="7"/>
</dbReference>
<dbReference type="AlphaFoldDB" id="A0A653BH52"/>
<name>A0A653BH52_CALMS</name>
<dbReference type="GO" id="GO:0000978">
    <property type="term" value="F:RNA polymerase II cis-regulatory region sequence-specific DNA binding"/>
    <property type="evidence" value="ECO:0007669"/>
    <property type="project" value="TreeGrafter"/>
</dbReference>
<gene>
    <name evidence="11" type="ORF">CALMAC_LOCUS965</name>
</gene>
<dbReference type="PANTHER" id="PTHR24404:SF114">
    <property type="entry name" value="KLUMPFUSS, ISOFORM B-RELATED"/>
    <property type="match status" value="1"/>
</dbReference>
<dbReference type="GO" id="GO:0006357">
    <property type="term" value="P:regulation of transcription by RNA polymerase II"/>
    <property type="evidence" value="ECO:0007669"/>
    <property type="project" value="TreeGrafter"/>
</dbReference>
<evidence type="ECO:0000256" key="7">
    <source>
        <dbReference type="ARBA" id="ARBA00023242"/>
    </source>
</evidence>
<protein>
    <recommendedName>
        <fullName evidence="10">C2H2-type domain-containing protein</fullName>
    </recommendedName>
</protein>
<dbReference type="InterPro" id="IPR050589">
    <property type="entry name" value="Ikaros_C2H2-ZF"/>
</dbReference>
<keyword evidence="7" id="KW-0539">Nucleus</keyword>
<feature type="domain" description="C2H2-type" evidence="10">
    <location>
        <begin position="446"/>
        <end position="474"/>
    </location>
</feature>
<evidence type="ECO:0000256" key="3">
    <source>
        <dbReference type="ARBA" id="ARBA00022737"/>
    </source>
</evidence>
<dbReference type="GO" id="GO:0008270">
    <property type="term" value="F:zinc ion binding"/>
    <property type="evidence" value="ECO:0007669"/>
    <property type="project" value="UniProtKB-KW"/>
</dbReference>
<proteinExistence type="predicted"/>
<dbReference type="PROSITE" id="PS00028">
    <property type="entry name" value="ZINC_FINGER_C2H2_1"/>
    <property type="match status" value="9"/>
</dbReference>
<feature type="region of interest" description="Disordered" evidence="9">
    <location>
        <begin position="100"/>
        <end position="133"/>
    </location>
</feature>
<evidence type="ECO:0000256" key="8">
    <source>
        <dbReference type="PROSITE-ProRule" id="PRU00042"/>
    </source>
</evidence>
<dbReference type="Pfam" id="PF00096">
    <property type="entry name" value="zf-C2H2"/>
    <property type="match status" value="6"/>
</dbReference>
<dbReference type="SMART" id="SM00868">
    <property type="entry name" value="zf-AD"/>
    <property type="match status" value="1"/>
</dbReference>
<dbReference type="SUPFAM" id="SSF57667">
    <property type="entry name" value="beta-beta-alpha zinc fingers"/>
    <property type="match status" value="4"/>
</dbReference>
<dbReference type="SMART" id="SM00355">
    <property type="entry name" value="ZnF_C2H2"/>
    <property type="match status" value="11"/>
</dbReference>
<evidence type="ECO:0000256" key="9">
    <source>
        <dbReference type="SAM" id="MobiDB-lite"/>
    </source>
</evidence>
<keyword evidence="12" id="KW-1185">Reference proteome</keyword>
<sequence length="501" mass="57642">MNKQKSVCRLCLAPSPVQRLINSNESTMLEAIAAIKLSENTHLNRACIKCLLNLKLAFQIQQRIIKAHNWFIEHIEDTERANSGSCEIIKIKAESIEEDAEPDCSTEISDARVQKGSSDGSTNNNNNSHPETVIIKTEKDLEDRSIFADFHLGKCPVCGKSNSTVEHAQLHYNSLHKCDECNSCFKDIQEYSHHISEKHKTDNLNCPECNLCFKYLSLYNIHISKAHPKKAKLKTQPSGVGILNSDSERAYENSKSTAIQWVHYKSKAIKPEPGIAELYDCAECGKSFLDENQYQRHAKAHDKITCPICKREITRYNYSRHYALHGPSMPQLVCEICGSVCKNKGSLRTHIYYTHSQRSLPCEHCDKVFKKKYDLVMHTKKEHTGEKNHVCDICGKKYFTRYKLNGHIKILHLKERKFVCRFCDKSLSSKHALRTHERQHTNESPYKCEICAEGFRQNVSLRWHRKSKHNCTEEKTAECKICGKKFVNMFAVKSHMRMHDP</sequence>
<keyword evidence="5" id="KW-0862">Zinc</keyword>
<evidence type="ECO:0000313" key="11">
    <source>
        <dbReference type="EMBL" id="VEN34916.1"/>
    </source>
</evidence>
<feature type="domain" description="C2H2-type" evidence="10">
    <location>
        <begin position="477"/>
        <end position="501"/>
    </location>
</feature>
<keyword evidence="4 8" id="KW-0863">Zinc-finger</keyword>
<dbReference type="PANTHER" id="PTHR24404">
    <property type="entry name" value="ZINC FINGER PROTEIN"/>
    <property type="match status" value="1"/>
</dbReference>
<feature type="domain" description="C2H2-type" evidence="10">
    <location>
        <begin position="360"/>
        <end position="388"/>
    </location>
</feature>
<feature type="domain" description="C2H2-type" evidence="10">
    <location>
        <begin position="418"/>
        <end position="445"/>
    </location>
</feature>
<dbReference type="InterPro" id="IPR036236">
    <property type="entry name" value="Znf_C2H2_sf"/>
</dbReference>
<accession>A0A653BH52</accession>
<evidence type="ECO:0000256" key="5">
    <source>
        <dbReference type="ARBA" id="ARBA00022833"/>
    </source>
</evidence>
<keyword evidence="6" id="KW-0238">DNA-binding</keyword>
<dbReference type="OrthoDB" id="8823111at2759"/>